<evidence type="ECO:0000313" key="1">
    <source>
        <dbReference type="EMBL" id="CAB4753874.1"/>
    </source>
</evidence>
<dbReference type="EMBL" id="CAFABA010000165">
    <property type="protein sequence ID" value="CAB4836327.1"/>
    <property type="molecule type" value="Genomic_DNA"/>
</dbReference>
<dbReference type="EMBL" id="CAEZYR010000074">
    <property type="protein sequence ID" value="CAB4753874.1"/>
    <property type="molecule type" value="Genomic_DNA"/>
</dbReference>
<accession>A0A6J7AU51</accession>
<gene>
    <name evidence="1" type="ORF">UFOPK2754_01959</name>
    <name evidence="2" type="ORF">UFOPK3139_02802</name>
    <name evidence="3" type="ORF">UFOPK3967_02821</name>
</gene>
<protein>
    <submittedName>
        <fullName evidence="2">Unannotated protein</fullName>
    </submittedName>
</protein>
<organism evidence="2">
    <name type="scientific">freshwater metagenome</name>
    <dbReference type="NCBI Taxonomy" id="449393"/>
    <lineage>
        <taxon>unclassified sequences</taxon>
        <taxon>metagenomes</taxon>
        <taxon>ecological metagenomes</taxon>
    </lineage>
</organism>
<proteinExistence type="predicted"/>
<dbReference type="EMBL" id="CAFBOS010000249">
    <property type="protein sequence ID" value="CAB5021965.1"/>
    <property type="molecule type" value="Genomic_DNA"/>
</dbReference>
<name>A0A6J7AU51_9ZZZZ</name>
<sequence length="286" mass="32271">MSDQVHEVDEAYRRLPGVGPHAPHLGAALLTWVEPMPEHVVGYNRWYEDDHMITGAMAMPWMFSCRRFVSPTFLQHLRGPQGSRVAQPLEAGKYIGIYWINEGRLEDHEQWALGSNYRLHAEGRGSYRGAGHDPLEERRHVFTSFSDYLGPVYRDDAVPRDMHTLVQPYQGLVVQVVDATNDRAELDAWLTSTYLPSVVRGRNAVATRFAPRPLPGDKLAHVRELDGVDKIVQVLHFLEADPRECWDELFADAEDRIAASGVATLGVQAAFVPTNHGTNDYTDQLF</sequence>
<evidence type="ECO:0000313" key="3">
    <source>
        <dbReference type="EMBL" id="CAB5021965.1"/>
    </source>
</evidence>
<reference evidence="2" key="1">
    <citation type="submission" date="2020-05" db="EMBL/GenBank/DDBJ databases">
        <authorList>
            <person name="Chiriac C."/>
            <person name="Salcher M."/>
            <person name="Ghai R."/>
            <person name="Kavagutti S V."/>
        </authorList>
    </citation>
    <scope>NUCLEOTIDE SEQUENCE</scope>
</reference>
<dbReference type="AlphaFoldDB" id="A0A6J7AU51"/>
<evidence type="ECO:0000313" key="2">
    <source>
        <dbReference type="EMBL" id="CAB4836327.1"/>
    </source>
</evidence>